<feature type="domain" description="BEACH-type PH" evidence="6">
    <location>
        <begin position="2057"/>
        <end position="2206"/>
    </location>
</feature>
<feature type="compositionally biased region" description="Basic and acidic residues" evidence="4">
    <location>
        <begin position="988"/>
        <end position="997"/>
    </location>
</feature>
<feature type="region of interest" description="Disordered" evidence="4">
    <location>
        <begin position="2108"/>
        <end position="2134"/>
    </location>
</feature>
<dbReference type="InterPro" id="IPR023362">
    <property type="entry name" value="PH-BEACH_dom"/>
</dbReference>
<feature type="region of interest" description="Disordered" evidence="4">
    <location>
        <begin position="750"/>
        <end position="771"/>
    </location>
</feature>
<dbReference type="Pfam" id="PF06469">
    <property type="entry name" value="DUF1088"/>
    <property type="match status" value="1"/>
</dbReference>
<evidence type="ECO:0000259" key="5">
    <source>
        <dbReference type="PROSITE" id="PS50197"/>
    </source>
</evidence>
<organism evidence="7 8">
    <name type="scientific">Fragariocoptes setiger</name>
    <dbReference type="NCBI Taxonomy" id="1670756"/>
    <lineage>
        <taxon>Eukaryota</taxon>
        <taxon>Metazoa</taxon>
        <taxon>Ecdysozoa</taxon>
        <taxon>Arthropoda</taxon>
        <taxon>Chelicerata</taxon>
        <taxon>Arachnida</taxon>
        <taxon>Acari</taxon>
        <taxon>Acariformes</taxon>
        <taxon>Trombidiformes</taxon>
        <taxon>Prostigmata</taxon>
        <taxon>Eupodina</taxon>
        <taxon>Eriophyoidea</taxon>
        <taxon>Phytoptidae</taxon>
        <taxon>Fragariocoptes</taxon>
    </lineage>
</organism>
<feature type="compositionally biased region" description="Polar residues" evidence="4">
    <location>
        <begin position="1020"/>
        <end position="1040"/>
    </location>
</feature>
<feature type="compositionally biased region" description="Acidic residues" evidence="4">
    <location>
        <begin position="1164"/>
        <end position="1179"/>
    </location>
</feature>
<dbReference type="Gene3D" id="2.60.120.200">
    <property type="match status" value="1"/>
</dbReference>
<dbReference type="SUPFAM" id="SSF50729">
    <property type="entry name" value="PH domain-like"/>
    <property type="match status" value="1"/>
</dbReference>
<feature type="compositionally biased region" description="Polar residues" evidence="4">
    <location>
        <begin position="3020"/>
        <end position="3030"/>
    </location>
</feature>
<dbReference type="SUPFAM" id="SSF50978">
    <property type="entry name" value="WD40 repeat-like"/>
    <property type="match status" value="1"/>
</dbReference>
<evidence type="ECO:0000256" key="3">
    <source>
        <dbReference type="ARBA" id="ARBA00023136"/>
    </source>
</evidence>
<dbReference type="Pfam" id="PF02138">
    <property type="entry name" value="Beach"/>
    <property type="match status" value="1"/>
</dbReference>
<sequence>METNDNNNAVARVQRPSSETNEMPATLTNSSIPHTCDVKELKSILKQSERDPSLLNFIRQANSNQRNRPHAYFAFPGTCGSVLAISPFQRWPTQNGWSFSTWFYIEPRACNSQPYLYCFKTSKTGLGYTAHFTGNCLVLTSMKVKDKGLQHCIAHEFPSHKWIHCAITYITKWRASEIKVYVNGQLKANIDMQWQVQTNENFDKCFIGGSAALGTTDVNCFCGQMSAIYMFNEGLTAAQICAIHRLGPSYMGQLKYSNESHVYLPAHIRKVLYEERLSSSIFCLFTPVAVDGGTLCLQSSPNLRTQGVNYFMSSPHAALIGQTKAIVTQTICSTLQSIGCARSLLPLLQVFSNKGDADACSTLIGFLCDLLECSPHWFANEIVQCHVFVIIASSLTKNSRKLMDEQKLEIFMNLTKSLISSSASTGIDSLLLKHLMDNILFNPTLWIYVEARLQIKLYSYLALEFLNGTTAATTTGPNNPTPSNSSATGGASFLGYAPAATAMTASAASTSRQQSSNNSTLKSGIAAQTSIDGVGVSASADNSASDATHISVAEHIFGEVRRVSTVLQLLHSLKYYYWMSDEKGYSVKARDMSLRPDRENLLTIRSYILMFIKELILKSNYIPHDELQGILNYLSTVEHDDNLLDVLKMLEDLMREQPSSLVPSFDSKQGIKVIFKLLTSQNEHIRIQSLKLLSMFSAKSTQKRKQDVMSPHNLFMLLCDILKRYTPMSLATYDALYDILVEGCGNNDRTVKSNEAQSDGDRNSQSRPATPHIENPMILKVIATLIIEADQQSINNPVDQIDIKTVFLNDLWNLIVNSRENRRIVLQMSVWQHWLINLITKEEAKSDAPTTTRDKVLAIFRVLLYHAIRYEYGGWRVWIDTLAIIHTKVSYDDFVDQLSRASFDTVMVSDEDLEDEEEDEDAMDNVYHHHHHHHHHHIDRTDSIDGPIKEHDNVMPDNEIVEMRNIVEEDTPNIEQDTIHQEQTTEDIECKESEVEVHSSTQSEEPIEADTKDNQKPADESQSQELEAPSSKAQAEQQVSAEDLNVQKLSLNDKRLDDRASPLKTISVDCDDLEEIELDSKADSKGPLSSNDDTGVLDGQATPNQVSPSHVTSISATIQPQCEPSTEFHDKVDDVDIAPSRSYRHELMGSAAKKHNVVSSSECQEGEQQGDESNQDTDQQESIIKDEDNDGHDDHQEDEDEEVDLGNSEPEGDADADADIECPSAQCRRGSNFQDYHNHSKKSHRTTHGQQAKASATPAFRIPEFKWSELLIKLLNDLMFSIECDLNSWRRQAHQMEASAAATSAQSSTRSTLKRQFSLTSHHQKPNTGSHPGAGQASSSSSSSTSAKVSQLDQILRNPDNQVYIVNIIHFVSQMCDNIIIAAGGLLPLLAEATGGTRVIFSSKSSISNSNTQTPSSSVQNVNVLTSEGVTMAQANSILYRLIGLVDMAVFAASHVNLAELEADKNTTTGGILRQCLRLACTVAVKNCLIIQTVQQKIASLGVGTAGSSFVEYQMSPSDFPRELFDNYHGCSIVSAAQLFDTHRSADESDLVADSDYSPHQSSAGPHFFLPFQTVPIKDCNKLLQEADINRIQTCVYRDIDTESRQSQFLALASLYFISVLMVSKYRDIIEPKRSDNRRPDQPEDVDIGAPAPNLVSMGSSSVSLSSSNVAKTIDSTGYSSMASSSPSSSMAEAMMLKSANQFDSIGSASTGSSSSISSASHNQAAISELLTRRLEATLAVVCPLLRDIMCDFCAYFSKTLLGSHGQDLVSREAARTFRRANTSAVELVMLLCSQEWQNTLQKNAGLAFIELINEGRILSHGMKDHIVRVAMEAEFILNRLRADDVSKHEQFGMSCMETQSARQHEESLINSLINSAKRRDYMVFARFCETLCLNKRNYKLDSWEDDDRRRRRFVLDPWDDDHQFELLGPTATNQSIEKQETSNDATSHQQDTNNNKRASNLDEQVQQVHVASARGVGFDAHDAPSAETSDDEPTSLSYCHGPQATGQSGPASANSTNASAAPSTTEPLDPHSPSWPDSDELGADAIECGVESASADFTGSVLFSSECSLVWNIYSIEGLIQVTANELYFEPNAAIAEVVETIKREKQQQYTMGSRSPVPPRMSEAQNDSDNNNSKTLRKLDLRVLRYCDFLTFNGKIALADIRAIFARRHLLQANALEIFVAQRTSVMFAFNDYDTVKRCVKYLPPVGVGVKYGIPQSRRASLMTPRQLFSASNMTQRWQRRELSNFQYLTFLNTIAGRTYQDLNQYPVFPWILTNYDSDTLDLTLPTNFRDLSKPVGALNTERRLEFIERYQSWDNPKVPAFHYGTHYSTAAFTLSWLSRLRGQFNAAYVALQDGKYEDESRLFLSLGDSWLGALVGGQQNVKELIPEFFYLPEIFDANFGLPSVELPRWATSPEHFIRQHRAALESELVSCQLHQWIDLIFGYKQRGPEAVRAINVFYYLTYEGNVNLASISDPALREAIETQIRHFGQTPSQLTCEPHPPRSSTMHVAPLMFTPIVEPIRQVVKFAFNSPIVQISPCVAHNSTAVRIAGVSSGASVGAASCAASLVGPSNIVTVSANHSCFIHKWCPTGPGNSPIRSGVPASGSTTTNSSSNSAATSATARGKAADQHASAGDICSKNNPLVMDPAATIGSDVTNAASANATGRHHQLLETYDVCTSVEIHSGGHRSSILTSTDDTSCDASTKGISKSQSVKWPTCHYIVTLDGRHILMGSFYDNSFRVFATDTGRLSQIIYGHRGPVTCMARSECNAVADFYVATGSYDCSVLLWTWNAKYAQIEGNGVSAVGNPLPKLTISGHESPVLSVLISAELGFIITASINMILIHTTNYAERLVQIDVRHVYVDSPRLQHNNDSETGTADVHPTSKSRKRNSPYQNLARPFMKQKTKASLEASMLGDLPCSDNNSITKDDHHDDNEGDSSCLDEAPLPFDSINDYSNSIVTLPEHTDDYYVTNVKLARELAFIICVAIPINGRHVDATSSKRTQQAEITKNDSPDAIATDNNNCCTASLETPVDVESEAVPNGNRAKRSADSDQLDTSEHSKTSAPIDPSLPLLLTYNIRGVLMRYTNFGLPVSTNRMQEHCLLLQTTRDGEHIILTDTPNTLVIMRTFDLTPVYKLNTMEIPNTLPTDQNRIRSLVLVDHKYVLAGLENGKLIVYAVDFNNI</sequence>
<feature type="region of interest" description="Disordered" evidence="4">
    <location>
        <begin position="1932"/>
        <end position="1961"/>
    </location>
</feature>
<dbReference type="InterPro" id="IPR031570">
    <property type="entry name" value="NBEA/BDCP_DUF4704"/>
</dbReference>
<feature type="compositionally biased region" description="Polar residues" evidence="4">
    <location>
        <begin position="1101"/>
        <end position="1124"/>
    </location>
</feature>
<dbReference type="InterPro" id="IPR010508">
    <property type="entry name" value="NBEA-like_DUF1088"/>
</dbReference>
<feature type="region of interest" description="Disordered" evidence="4">
    <location>
        <begin position="3000"/>
        <end position="3065"/>
    </location>
</feature>
<comment type="caution">
    <text evidence="7">The sequence shown here is derived from an EMBL/GenBank/DDBJ whole genome shotgun (WGS) entry which is preliminary data.</text>
</comment>
<feature type="compositionally biased region" description="Polar residues" evidence="4">
    <location>
        <begin position="2125"/>
        <end position="2134"/>
    </location>
</feature>
<dbReference type="SMART" id="SM00320">
    <property type="entry name" value="WD40"/>
    <property type="match status" value="3"/>
</dbReference>
<reference evidence="7 8" key="1">
    <citation type="submission" date="2020-10" db="EMBL/GenBank/DDBJ databases">
        <authorList>
            <person name="Klimov P.B."/>
            <person name="Dyachkov S.M."/>
            <person name="Chetverikov P.E."/>
        </authorList>
    </citation>
    <scope>NUCLEOTIDE SEQUENCE [LARGE SCALE GENOMIC DNA]</scope>
    <source>
        <strain evidence="7">BMOC 18-1129-001#AD2665</strain>
        <tissue evidence="7">Entire mites</tissue>
    </source>
</reference>
<dbReference type="Gene3D" id="2.130.10.10">
    <property type="entry name" value="YVTN repeat-like/Quinoprotein amine dehydrogenase"/>
    <property type="match status" value="1"/>
</dbReference>
<dbReference type="PANTHER" id="PTHR13743:SF162">
    <property type="entry name" value="NEUROBEACHIN"/>
    <property type="match status" value="1"/>
</dbReference>
<feature type="compositionally biased region" description="Acidic residues" evidence="4">
    <location>
        <begin position="1187"/>
        <end position="1220"/>
    </location>
</feature>
<dbReference type="SUPFAM" id="SSF49899">
    <property type="entry name" value="Concanavalin A-like lectins/glucanases"/>
    <property type="match status" value="1"/>
</dbReference>
<feature type="non-terminal residue" evidence="7">
    <location>
        <position position="1"/>
    </location>
</feature>
<evidence type="ECO:0000313" key="8">
    <source>
        <dbReference type="Proteomes" id="UP000825002"/>
    </source>
</evidence>
<dbReference type="Gene3D" id="2.30.29.30">
    <property type="entry name" value="Pleckstrin-homology domain (PH domain)/Phosphotyrosine-binding domain (PTB)"/>
    <property type="match status" value="1"/>
</dbReference>
<dbReference type="PROSITE" id="PS51783">
    <property type="entry name" value="PH_BEACH"/>
    <property type="match status" value="1"/>
</dbReference>
<feature type="region of interest" description="Disordered" evidence="4">
    <location>
        <begin position="2600"/>
        <end position="2627"/>
    </location>
</feature>
<feature type="compositionally biased region" description="Low complexity" evidence="4">
    <location>
        <begin position="2605"/>
        <end position="2624"/>
    </location>
</feature>
<feature type="domain" description="BEACH" evidence="5">
    <location>
        <begin position="2225"/>
        <end position="2505"/>
    </location>
</feature>
<dbReference type="EMBL" id="JAIFTH010000130">
    <property type="protein sequence ID" value="KAG9510508.1"/>
    <property type="molecule type" value="Genomic_DNA"/>
</dbReference>
<dbReference type="SUPFAM" id="SSF81837">
    <property type="entry name" value="BEACH domain"/>
    <property type="match status" value="1"/>
</dbReference>
<keyword evidence="3" id="KW-0472">Membrane</keyword>
<comment type="subcellular location">
    <subcellularLocation>
        <location evidence="1">Membrane</location>
    </subcellularLocation>
</comment>
<feature type="compositionally biased region" description="Polar residues" evidence="4">
    <location>
        <begin position="1314"/>
        <end position="1330"/>
    </location>
</feature>
<feature type="region of interest" description="Disordered" evidence="4">
    <location>
        <begin position="929"/>
        <end position="953"/>
    </location>
</feature>
<dbReference type="InterPro" id="IPR013320">
    <property type="entry name" value="ConA-like_dom_sf"/>
</dbReference>
<feature type="compositionally biased region" description="Basic and acidic residues" evidence="4">
    <location>
        <begin position="1633"/>
        <end position="1642"/>
    </location>
</feature>
<dbReference type="Pfam" id="PF13385">
    <property type="entry name" value="Laminin_G_3"/>
    <property type="match status" value="1"/>
</dbReference>
<dbReference type="SUPFAM" id="SSF48371">
    <property type="entry name" value="ARM repeat"/>
    <property type="match status" value="1"/>
</dbReference>
<evidence type="ECO:0000256" key="1">
    <source>
        <dbReference type="ARBA" id="ARBA00004370"/>
    </source>
</evidence>
<dbReference type="Proteomes" id="UP000825002">
    <property type="component" value="Unassembled WGS sequence"/>
</dbReference>
<feature type="compositionally biased region" description="Basic residues" evidence="4">
    <location>
        <begin position="929"/>
        <end position="938"/>
    </location>
</feature>
<dbReference type="InterPro" id="IPR011993">
    <property type="entry name" value="PH-like_dom_sf"/>
</dbReference>
<protein>
    <submittedName>
        <fullName evidence="7">Neurobeachin</fullName>
    </submittedName>
</protein>
<dbReference type="InterPro" id="IPR016024">
    <property type="entry name" value="ARM-type_fold"/>
</dbReference>
<keyword evidence="8" id="KW-1185">Reference proteome</keyword>
<dbReference type="InterPro" id="IPR015943">
    <property type="entry name" value="WD40/YVTN_repeat-like_dom_sf"/>
</dbReference>
<feature type="region of interest" description="Disordered" evidence="4">
    <location>
        <begin position="1633"/>
        <end position="1653"/>
    </location>
</feature>
<feature type="compositionally biased region" description="Polar residues" evidence="4">
    <location>
        <begin position="2869"/>
        <end position="2878"/>
    </location>
</feature>
<evidence type="ECO:0000256" key="4">
    <source>
        <dbReference type="SAM" id="MobiDB-lite"/>
    </source>
</evidence>
<dbReference type="PROSITE" id="PS50197">
    <property type="entry name" value="BEACH"/>
    <property type="match status" value="1"/>
</dbReference>
<feature type="region of interest" description="Disordered" evidence="4">
    <location>
        <begin position="1979"/>
        <end position="2042"/>
    </location>
</feature>
<feature type="compositionally biased region" description="Polar residues" evidence="4">
    <location>
        <begin position="3000"/>
        <end position="3009"/>
    </location>
</feature>
<proteinExistence type="predicted"/>
<dbReference type="CDD" id="cd06071">
    <property type="entry name" value="Beach"/>
    <property type="match status" value="1"/>
</dbReference>
<name>A0ABQ7SAS9_9ACAR</name>
<dbReference type="InterPro" id="IPR000409">
    <property type="entry name" value="BEACH_dom"/>
</dbReference>
<evidence type="ECO:0000313" key="7">
    <source>
        <dbReference type="EMBL" id="KAG9510508.1"/>
    </source>
</evidence>
<gene>
    <name evidence="7" type="primary">rg</name>
    <name evidence="7" type="ORF">GZH46_00945</name>
</gene>
<dbReference type="SMART" id="SM01026">
    <property type="entry name" value="Beach"/>
    <property type="match status" value="1"/>
</dbReference>
<dbReference type="InterPro" id="IPR036322">
    <property type="entry name" value="WD40_repeat_dom_sf"/>
</dbReference>
<dbReference type="Gene3D" id="1.10.1540.10">
    <property type="entry name" value="BEACH domain"/>
    <property type="match status" value="1"/>
</dbReference>
<dbReference type="InterPro" id="IPR036372">
    <property type="entry name" value="BEACH_dom_sf"/>
</dbReference>
<feature type="region of interest" description="Disordered" evidence="4">
    <location>
        <begin position="1300"/>
        <end position="1344"/>
    </location>
</feature>
<accession>A0ABQ7SAS9</accession>
<dbReference type="PANTHER" id="PTHR13743">
    <property type="entry name" value="BEIGE/BEACH-RELATED"/>
    <property type="match status" value="1"/>
</dbReference>
<keyword evidence="2" id="KW-0853">WD repeat</keyword>
<evidence type="ECO:0000256" key="2">
    <source>
        <dbReference type="ARBA" id="ARBA00022574"/>
    </source>
</evidence>
<feature type="region of interest" description="Disordered" evidence="4">
    <location>
        <begin position="1"/>
        <end position="29"/>
    </location>
</feature>
<evidence type="ECO:0000259" key="6">
    <source>
        <dbReference type="PROSITE" id="PS51783"/>
    </source>
</evidence>
<feature type="compositionally biased region" description="Basic and acidic residues" evidence="4">
    <location>
        <begin position="1051"/>
        <end position="1061"/>
    </location>
</feature>
<dbReference type="Pfam" id="PF15787">
    <property type="entry name" value="DUF4704"/>
    <property type="match status" value="2"/>
</dbReference>
<dbReference type="InterPro" id="IPR001680">
    <property type="entry name" value="WD40_rpt"/>
</dbReference>
<dbReference type="Pfam" id="PF14844">
    <property type="entry name" value="PH_BEACH"/>
    <property type="match status" value="1"/>
</dbReference>
<feature type="region of interest" description="Disordered" evidence="4">
    <location>
        <begin position="968"/>
        <end position="1256"/>
    </location>
</feature>
<feature type="region of interest" description="Disordered" evidence="4">
    <location>
        <begin position="2868"/>
        <end position="2899"/>
    </location>
</feature>
<feature type="compositionally biased region" description="Low complexity" evidence="4">
    <location>
        <begin position="1300"/>
        <end position="1311"/>
    </location>
</feature>
<feature type="compositionally biased region" description="Low complexity" evidence="4">
    <location>
        <begin position="2011"/>
        <end position="2026"/>
    </location>
</feature>
<feature type="compositionally biased region" description="Basic and acidic residues" evidence="4">
    <location>
        <begin position="1009"/>
        <end position="1019"/>
    </location>
</feature>
<feature type="compositionally biased region" description="Basic and acidic residues" evidence="4">
    <location>
        <begin position="939"/>
        <end position="953"/>
    </location>
</feature>
<dbReference type="InterPro" id="IPR050865">
    <property type="entry name" value="BEACH_Domain"/>
</dbReference>